<proteinExistence type="predicted"/>
<accession>A0A1I6KZP9</accession>
<sequence length="90" mass="10203">MPRTQPGRSDKAEVQAPMNDAPLPYAFGQRFATLDAYLAHLKQRAGPIDLPWWRQIGPDLFEQVRGRGAPAAQAERATRAELMHRFGFER</sequence>
<name>A0A1I6KZP9_9SPHN</name>
<dbReference type="EMBL" id="FOZG01000002">
    <property type="protein sequence ID" value="SFR96674.1"/>
    <property type="molecule type" value="Genomic_DNA"/>
</dbReference>
<evidence type="ECO:0000313" key="1">
    <source>
        <dbReference type="EMBL" id="SFR96674.1"/>
    </source>
</evidence>
<dbReference type="STRING" id="1166337.SAMN05192580_2056"/>
<organism evidence="1 2">
    <name type="scientific">Sphingomonas jatrophae</name>
    <dbReference type="NCBI Taxonomy" id="1166337"/>
    <lineage>
        <taxon>Bacteria</taxon>
        <taxon>Pseudomonadati</taxon>
        <taxon>Pseudomonadota</taxon>
        <taxon>Alphaproteobacteria</taxon>
        <taxon>Sphingomonadales</taxon>
        <taxon>Sphingomonadaceae</taxon>
        <taxon>Sphingomonas</taxon>
    </lineage>
</organism>
<keyword evidence="2" id="KW-1185">Reference proteome</keyword>
<dbReference type="AlphaFoldDB" id="A0A1I6KZP9"/>
<dbReference type="Proteomes" id="UP000198824">
    <property type="component" value="Unassembled WGS sequence"/>
</dbReference>
<gene>
    <name evidence="1" type="ORF">SAMN05192580_2056</name>
</gene>
<evidence type="ECO:0000313" key="2">
    <source>
        <dbReference type="Proteomes" id="UP000198824"/>
    </source>
</evidence>
<protein>
    <submittedName>
        <fullName evidence="1">Uncharacterized protein</fullName>
    </submittedName>
</protein>
<reference evidence="1 2" key="1">
    <citation type="submission" date="2016-10" db="EMBL/GenBank/DDBJ databases">
        <authorList>
            <person name="de Groot N.N."/>
        </authorList>
    </citation>
    <scope>NUCLEOTIDE SEQUENCE [LARGE SCALE GENOMIC DNA]</scope>
    <source>
        <strain evidence="1 2">S5-249</strain>
    </source>
</reference>